<evidence type="ECO:0000313" key="7">
    <source>
        <dbReference type="Proteomes" id="UP000627446"/>
    </source>
</evidence>
<organism evidence="6 7">
    <name type="scientific">Undibacterium nitidum</name>
    <dbReference type="NCBI Taxonomy" id="2762298"/>
    <lineage>
        <taxon>Bacteria</taxon>
        <taxon>Pseudomonadati</taxon>
        <taxon>Pseudomonadota</taxon>
        <taxon>Betaproteobacteria</taxon>
        <taxon>Burkholderiales</taxon>
        <taxon>Oxalobacteraceae</taxon>
        <taxon>Undibacterium</taxon>
    </lineage>
</organism>
<dbReference type="GO" id="GO:0000160">
    <property type="term" value="P:phosphorelay signal transduction system"/>
    <property type="evidence" value="ECO:0007669"/>
    <property type="project" value="InterPro"/>
</dbReference>
<dbReference type="Pfam" id="PF00072">
    <property type="entry name" value="Response_reg"/>
    <property type="match status" value="1"/>
</dbReference>
<dbReference type="GO" id="GO:1902201">
    <property type="term" value="P:negative regulation of bacterial-type flagellum-dependent cell motility"/>
    <property type="evidence" value="ECO:0007669"/>
    <property type="project" value="TreeGrafter"/>
</dbReference>
<keyword evidence="3" id="KW-0597">Phosphoprotein</keyword>
<protein>
    <recommendedName>
        <fullName evidence="1">diguanylate cyclase</fullName>
        <ecNumber evidence="1">2.7.7.65</ecNumber>
    </recommendedName>
</protein>
<dbReference type="Pfam" id="PF00990">
    <property type="entry name" value="GGDEF"/>
    <property type="match status" value="1"/>
</dbReference>
<proteinExistence type="predicted"/>
<dbReference type="AlphaFoldDB" id="A0A923KRI0"/>
<dbReference type="RefSeq" id="WP_186915241.1">
    <property type="nucleotide sequence ID" value="NZ_JACOFZ010000001.1"/>
</dbReference>
<accession>A0A923KRI0</accession>
<comment type="catalytic activity">
    <reaction evidence="2">
        <text>2 GTP = 3',3'-c-di-GMP + 2 diphosphate</text>
        <dbReference type="Rhea" id="RHEA:24898"/>
        <dbReference type="ChEBI" id="CHEBI:33019"/>
        <dbReference type="ChEBI" id="CHEBI:37565"/>
        <dbReference type="ChEBI" id="CHEBI:58805"/>
        <dbReference type="EC" id="2.7.7.65"/>
    </reaction>
</comment>
<keyword evidence="7" id="KW-1185">Reference proteome</keyword>
<dbReference type="SMART" id="SM00267">
    <property type="entry name" value="GGDEF"/>
    <property type="match status" value="1"/>
</dbReference>
<feature type="domain" description="Response regulatory" evidence="4">
    <location>
        <begin position="13"/>
        <end position="128"/>
    </location>
</feature>
<feature type="domain" description="GGDEF" evidence="5">
    <location>
        <begin position="171"/>
        <end position="308"/>
    </location>
</feature>
<dbReference type="GO" id="GO:0043709">
    <property type="term" value="P:cell adhesion involved in single-species biofilm formation"/>
    <property type="evidence" value="ECO:0007669"/>
    <property type="project" value="TreeGrafter"/>
</dbReference>
<dbReference type="EMBL" id="JACOFZ010000001">
    <property type="protein sequence ID" value="MBC3880231.1"/>
    <property type="molecule type" value="Genomic_DNA"/>
</dbReference>
<dbReference type="InterPro" id="IPR043128">
    <property type="entry name" value="Rev_trsase/Diguanyl_cyclase"/>
</dbReference>
<dbReference type="Gene3D" id="3.30.70.270">
    <property type="match status" value="1"/>
</dbReference>
<dbReference type="EC" id="2.7.7.65" evidence="1"/>
<evidence type="ECO:0000259" key="5">
    <source>
        <dbReference type="PROSITE" id="PS50887"/>
    </source>
</evidence>
<dbReference type="SUPFAM" id="SSF55073">
    <property type="entry name" value="Nucleotide cyclase"/>
    <property type="match status" value="1"/>
</dbReference>
<dbReference type="InterPro" id="IPR000160">
    <property type="entry name" value="GGDEF_dom"/>
</dbReference>
<name>A0A923KRI0_9BURK</name>
<evidence type="ECO:0000313" key="6">
    <source>
        <dbReference type="EMBL" id="MBC3880231.1"/>
    </source>
</evidence>
<dbReference type="GO" id="GO:0052621">
    <property type="term" value="F:diguanylate cyclase activity"/>
    <property type="evidence" value="ECO:0007669"/>
    <property type="project" value="UniProtKB-EC"/>
</dbReference>
<dbReference type="PANTHER" id="PTHR45138">
    <property type="entry name" value="REGULATORY COMPONENTS OF SENSORY TRANSDUCTION SYSTEM"/>
    <property type="match status" value="1"/>
</dbReference>
<comment type="caution">
    <text evidence="6">The sequence shown here is derived from an EMBL/GenBank/DDBJ whole genome shotgun (WGS) entry which is preliminary data.</text>
</comment>
<dbReference type="InterPro" id="IPR050469">
    <property type="entry name" value="Diguanylate_Cyclase"/>
</dbReference>
<dbReference type="PROSITE" id="PS50110">
    <property type="entry name" value="RESPONSE_REGULATORY"/>
    <property type="match status" value="1"/>
</dbReference>
<dbReference type="InterPro" id="IPR001789">
    <property type="entry name" value="Sig_transdc_resp-reg_receiver"/>
</dbReference>
<evidence type="ECO:0000256" key="2">
    <source>
        <dbReference type="ARBA" id="ARBA00034247"/>
    </source>
</evidence>
<dbReference type="InterPro" id="IPR029787">
    <property type="entry name" value="Nucleotide_cyclase"/>
</dbReference>
<gene>
    <name evidence="6" type="ORF">H8K36_02490</name>
</gene>
<evidence type="ECO:0000256" key="3">
    <source>
        <dbReference type="PROSITE-ProRule" id="PRU00169"/>
    </source>
</evidence>
<dbReference type="PROSITE" id="PS50887">
    <property type="entry name" value="GGDEF"/>
    <property type="match status" value="1"/>
</dbReference>
<dbReference type="SUPFAM" id="SSF52172">
    <property type="entry name" value="CheY-like"/>
    <property type="match status" value="1"/>
</dbReference>
<dbReference type="Proteomes" id="UP000627446">
    <property type="component" value="Unassembled WGS sequence"/>
</dbReference>
<feature type="modified residue" description="4-aspartylphosphate" evidence="3">
    <location>
        <position position="61"/>
    </location>
</feature>
<reference evidence="6" key="1">
    <citation type="submission" date="2020-08" db="EMBL/GenBank/DDBJ databases">
        <title>Novel species isolated from subtropical streams in China.</title>
        <authorList>
            <person name="Lu H."/>
        </authorList>
    </citation>
    <scope>NUCLEOTIDE SEQUENCE</scope>
    <source>
        <strain evidence="6">LX22W</strain>
    </source>
</reference>
<dbReference type="InterPro" id="IPR011006">
    <property type="entry name" value="CheY-like_superfamily"/>
</dbReference>
<dbReference type="NCBIfam" id="TIGR00254">
    <property type="entry name" value="GGDEF"/>
    <property type="match status" value="1"/>
</dbReference>
<dbReference type="CDD" id="cd01949">
    <property type="entry name" value="GGDEF"/>
    <property type="match status" value="1"/>
</dbReference>
<dbReference type="SMART" id="SM00448">
    <property type="entry name" value="REC"/>
    <property type="match status" value="1"/>
</dbReference>
<evidence type="ECO:0000259" key="4">
    <source>
        <dbReference type="PROSITE" id="PS50110"/>
    </source>
</evidence>
<dbReference type="GO" id="GO:0005886">
    <property type="term" value="C:plasma membrane"/>
    <property type="evidence" value="ECO:0007669"/>
    <property type="project" value="TreeGrafter"/>
</dbReference>
<sequence>MKINGNTRTSRPLILIVDDSPEVIKMLSQIVLGMADVVFALDGKSGIEFANKQQPTLVLLDVNMPGQNGYEVCKNLKSNVITKDIPIIFVTGETSMDAEVRALEAGAVDFISKPLNPPVVAARVGTHLTLRQNAISLELLVNQDPLTCVYNRRYFDHQLEKEYGRHLRQKLPLSVVIMDIDHFKDYNDKYGHLEGDKCLINVVSAIDAVTRRPGEIFARYGGEEFIAILPYVADTDLKKYCQQVCSVVRGLEFGSDNLINRERVTISVGACSGIPTKDVGAIEFTRQADRALYEAKTEGRDRFKMYVNHSCVE</sequence>
<dbReference type="Gene3D" id="3.40.50.2300">
    <property type="match status" value="1"/>
</dbReference>
<evidence type="ECO:0000256" key="1">
    <source>
        <dbReference type="ARBA" id="ARBA00012528"/>
    </source>
</evidence>
<dbReference type="PANTHER" id="PTHR45138:SF9">
    <property type="entry name" value="DIGUANYLATE CYCLASE DGCM-RELATED"/>
    <property type="match status" value="1"/>
</dbReference>
<dbReference type="FunFam" id="3.30.70.270:FF:000001">
    <property type="entry name" value="Diguanylate cyclase domain protein"/>
    <property type="match status" value="1"/>
</dbReference>